<dbReference type="InterPro" id="IPR036237">
    <property type="entry name" value="Xyl_isomerase-like_sf"/>
</dbReference>
<protein>
    <submittedName>
        <fullName evidence="1">DUF692 family protein</fullName>
    </submittedName>
</protein>
<dbReference type="Proteomes" id="UP001079657">
    <property type="component" value="Unassembled WGS sequence"/>
</dbReference>
<gene>
    <name evidence="1" type="ORF">OXH55_08630</name>
</gene>
<dbReference type="SUPFAM" id="SSF51658">
    <property type="entry name" value="Xylose isomerase-like"/>
    <property type="match status" value="1"/>
</dbReference>
<dbReference type="PANTHER" id="PTHR42194">
    <property type="entry name" value="UPF0276 PROTEIN HI_1600"/>
    <property type="match status" value="1"/>
</dbReference>
<organism evidence="1 2">
    <name type="scientific">Clostridium ganghwense</name>
    <dbReference type="NCBI Taxonomy" id="312089"/>
    <lineage>
        <taxon>Bacteria</taxon>
        <taxon>Bacillati</taxon>
        <taxon>Bacillota</taxon>
        <taxon>Clostridia</taxon>
        <taxon>Eubacteriales</taxon>
        <taxon>Clostridiaceae</taxon>
        <taxon>Clostridium</taxon>
    </lineage>
</organism>
<dbReference type="EMBL" id="JAPQES010000002">
    <property type="protein sequence ID" value="MCY6370695.1"/>
    <property type="molecule type" value="Genomic_DNA"/>
</dbReference>
<sequence>MRIGCNWSKALKFLLEKNAVNIDYIKSGAYGTFNEQFSTIRSMRPILLHGLGYFEHTGMKNIEMIDFDFANILIKKCNSPHYGLHLSIKNSDMYPGMTEENIYEHMSKQIQSFKKNLTVPLLLENIPDSPQEYVRFDHYPYIMPEQLSRLFIENDVSFLLDLTHAKVTAQYHGWNIHDYISELPLNRVVEIHVNGSGYDKDGFPADTHQAMENEDYKLLEWVLNYTNPDIVTLEYNGIATENDDIVIYSLEKQLNKIQNICNLTK</sequence>
<dbReference type="RefSeq" id="WP_268049496.1">
    <property type="nucleotide sequence ID" value="NZ_JAPQES010000002.1"/>
</dbReference>
<comment type="caution">
    <text evidence="1">The sequence shown here is derived from an EMBL/GenBank/DDBJ whole genome shotgun (WGS) entry which is preliminary data.</text>
</comment>
<dbReference type="Pfam" id="PF05114">
    <property type="entry name" value="MbnB_TglH_ChrH"/>
    <property type="match status" value="1"/>
</dbReference>
<dbReference type="Gene3D" id="3.20.20.150">
    <property type="entry name" value="Divalent-metal-dependent TIM barrel enzymes"/>
    <property type="match status" value="1"/>
</dbReference>
<evidence type="ECO:0000313" key="1">
    <source>
        <dbReference type="EMBL" id="MCY6370695.1"/>
    </source>
</evidence>
<keyword evidence="2" id="KW-1185">Reference proteome</keyword>
<reference evidence="1" key="1">
    <citation type="submission" date="2022-12" db="EMBL/GenBank/DDBJ databases">
        <authorList>
            <person name="Wang J."/>
        </authorList>
    </citation>
    <scope>NUCLEOTIDE SEQUENCE</scope>
    <source>
        <strain evidence="1">HY-42-06</strain>
    </source>
</reference>
<dbReference type="PANTHER" id="PTHR42194:SF1">
    <property type="entry name" value="UPF0276 PROTEIN HI_1600"/>
    <property type="match status" value="1"/>
</dbReference>
<accession>A0ABT4CNR1</accession>
<evidence type="ECO:0000313" key="2">
    <source>
        <dbReference type="Proteomes" id="UP001079657"/>
    </source>
</evidence>
<name>A0ABT4CNR1_9CLOT</name>
<dbReference type="InterPro" id="IPR007801">
    <property type="entry name" value="MbnB/TglH/ChrH"/>
</dbReference>
<proteinExistence type="predicted"/>